<accession>A0A6C0IE55</accession>
<dbReference type="AlphaFoldDB" id="A0A6C0IE55"/>
<reference evidence="1" key="1">
    <citation type="journal article" date="2020" name="Nature">
        <title>Giant virus diversity and host interactions through global metagenomics.</title>
        <authorList>
            <person name="Schulz F."/>
            <person name="Roux S."/>
            <person name="Paez-Espino D."/>
            <person name="Jungbluth S."/>
            <person name="Walsh D.A."/>
            <person name="Denef V.J."/>
            <person name="McMahon K.D."/>
            <person name="Konstantinidis K.T."/>
            <person name="Eloe-Fadrosh E.A."/>
            <person name="Kyrpides N.C."/>
            <person name="Woyke T."/>
        </authorList>
    </citation>
    <scope>NUCLEOTIDE SEQUENCE</scope>
    <source>
        <strain evidence="1">GVMAG-M-3300023184-71</strain>
    </source>
</reference>
<evidence type="ECO:0000313" key="1">
    <source>
        <dbReference type="EMBL" id="QHT90725.1"/>
    </source>
</evidence>
<protein>
    <submittedName>
        <fullName evidence="1">Uncharacterized protein</fullName>
    </submittedName>
</protein>
<dbReference type="EMBL" id="MN740157">
    <property type="protein sequence ID" value="QHT90725.1"/>
    <property type="molecule type" value="Genomic_DNA"/>
</dbReference>
<sequence length="105" mass="12352">MSTLEFVHIPKTGGVSIVFTYFEYQWGYLADRDKVRERIPHYDLRPRGPPCSFWHHHELIETLYTKDLTRFVSFEIPWTASCPNTVSKISPTMFHLSTPHWPSGK</sequence>
<name>A0A6C0IE55_9ZZZZ</name>
<proteinExistence type="predicted"/>
<organism evidence="1">
    <name type="scientific">viral metagenome</name>
    <dbReference type="NCBI Taxonomy" id="1070528"/>
    <lineage>
        <taxon>unclassified sequences</taxon>
        <taxon>metagenomes</taxon>
        <taxon>organismal metagenomes</taxon>
    </lineage>
</organism>